<evidence type="ECO:0000313" key="1">
    <source>
        <dbReference type="EMBL" id="AKX60664.1"/>
    </source>
</evidence>
<evidence type="ECO:0000313" key="2">
    <source>
        <dbReference type="Proteomes" id="UP000063953"/>
    </source>
</evidence>
<keyword evidence="2" id="KW-1185">Reference proteome</keyword>
<protein>
    <submittedName>
        <fullName evidence="1">Uncharacterized protein</fullName>
    </submittedName>
</protein>
<dbReference type="EMBL" id="CP012365">
    <property type="protein sequence ID" value="AKX60664.1"/>
    <property type="molecule type" value="Genomic_DNA"/>
</dbReference>
<dbReference type="AlphaFoldDB" id="A0A0K1XHD5"/>
<sequence>MIAAIAQPAFAETNEEKAAFALNADESEVTVSDVKRSGMKVKFKAHYDGGTYNCYYTSMGVKSDALCSGPINKKDGVRPHSGAGCNDLLRAAGRC</sequence>
<proteinExistence type="predicted"/>
<name>A0A0K1XHD5_9GAMM</name>
<dbReference type="KEGG" id="pbb:AKN87_01660"/>
<dbReference type="Proteomes" id="UP000063953">
    <property type="component" value="Chromosome"/>
</dbReference>
<accession>A0A0K1XHD5</accession>
<organism evidence="1 2">
    <name type="scientific">Thiopseudomonas alkaliphila</name>
    <dbReference type="NCBI Taxonomy" id="1697053"/>
    <lineage>
        <taxon>Bacteria</taxon>
        <taxon>Pseudomonadati</taxon>
        <taxon>Pseudomonadota</taxon>
        <taxon>Gammaproteobacteria</taxon>
        <taxon>Pseudomonadales</taxon>
        <taxon>Pseudomonadaceae</taxon>
        <taxon>Thiopseudomonas</taxon>
    </lineage>
</organism>
<reference evidence="1 2" key="1">
    <citation type="journal article" date="2015" name="Genome Announc.">
        <title>Genome Sequences of Oblitimonas alkaliphila gen. nov. sp. nov. (Proposed), a Novel Bacterium of the Pseudomonadaceae Family.</title>
        <authorList>
            <person name="Lauer A.C."/>
            <person name="Nicholson A.C."/>
            <person name="Humrighouse B.W."/>
            <person name="Emery B."/>
            <person name="Drobish A."/>
            <person name="Juieng P."/>
            <person name="Loparev V."/>
            <person name="McQuiston J.R."/>
        </authorList>
    </citation>
    <scope>NUCLEOTIDE SEQUENCE [LARGE SCALE GENOMIC DNA]</scope>
    <source>
        <strain evidence="1 2">E5571</strain>
    </source>
</reference>
<gene>
    <name evidence="1" type="ORF">AKN88_11270</name>
</gene>